<evidence type="ECO:0000313" key="2">
    <source>
        <dbReference type="EMBL" id="RJS46713.1"/>
    </source>
</evidence>
<dbReference type="Proteomes" id="UP000276542">
    <property type="component" value="Unassembled WGS sequence"/>
</dbReference>
<dbReference type="InterPro" id="IPR000792">
    <property type="entry name" value="Tscrpt_reg_LuxR_C"/>
</dbReference>
<dbReference type="Pfam" id="PF00196">
    <property type="entry name" value="GerE"/>
    <property type="match status" value="1"/>
</dbReference>
<dbReference type="GO" id="GO:0003677">
    <property type="term" value="F:DNA binding"/>
    <property type="evidence" value="ECO:0007669"/>
    <property type="project" value="InterPro"/>
</dbReference>
<gene>
    <name evidence="2" type="ORF">D4739_11135</name>
</gene>
<reference evidence="3" key="1">
    <citation type="submission" date="2018-09" db="EMBL/GenBank/DDBJ databases">
        <authorList>
            <person name="Zhu H."/>
        </authorList>
    </citation>
    <scope>NUCLEOTIDE SEQUENCE [LARGE SCALE GENOMIC DNA]</scope>
    <source>
        <strain evidence="3">K1W22B-1</strain>
    </source>
</reference>
<dbReference type="Gene3D" id="1.10.10.10">
    <property type="entry name" value="Winged helix-like DNA-binding domain superfamily/Winged helix DNA-binding domain"/>
    <property type="match status" value="1"/>
</dbReference>
<protein>
    <submittedName>
        <fullName evidence="2">LuxR family transcriptional regulator</fullName>
    </submittedName>
</protein>
<dbReference type="PANTHER" id="PTHR47691">
    <property type="entry name" value="REGULATOR-RELATED"/>
    <property type="match status" value="1"/>
</dbReference>
<dbReference type="PROSITE" id="PS50043">
    <property type="entry name" value="HTH_LUXR_2"/>
    <property type="match status" value="1"/>
</dbReference>
<sequence>MPPTVARSPLRPRAGFLPGEIDSFVGRRKELEEVRRLFTRSPLVTIVGPGGVGKTRLALRTAASVSRSFRDGVWLCELGQVHDPALVTQAVADALGVAESSTELTPFSLAQLMSDAQLLVVLDNCEHLLEASALAAHDLLRAAPALRILATSREPLGVPGETTLRLSPLGVPDNPDETTATSVTRYESVQLFIDRATTATTDFELTDENSRDVARICSQVDGVPLAIELAAARVRTLAPDQLVDRLADLFAVLTNGSRIAPSRHKTLRQCIDWSFDQCSEKEQLLWSRLSVFVGSFDLEAAEGICAGGTVEREEVLDLVESLVDKSIVTREMRRSRPSFKLLESIRAYGAEQLLASAETTSIRSRHASWYHQSIRTFEADLLSQEQAVMAARIDADLSNIREALDFSLQPAGESAEALRSVNGLYLYWLSRGLMTEARYWLGRALGQEQVGTPKERIVGLYTAMTCAGLQGNLEAARRSANAALSLVPVLEGAERDAYAATIPGVLAIFEGDPEGALAHFPAAIDGHHRSGDLSREVELLVAQGFTLAMAGDQGGTDASHQRVLEITQPRGEIWWRATSLWALGLSAWRHGDPEGARRDLEESLRLRRSMADSMGSVWALAALALAHADLGDLEGSAVLLGVVTSLTRAAGAPPSIFPELEDALLACEARIARMLSATAADRARQRGSSMDVAEATAFALSEPAPAQASAPSAWSILTRRERQVASLVADGLSNREIAASLVISERTAEGHVENVLMKLACTSRTQIAAWVADHVESSGSNT</sequence>
<dbReference type="CDD" id="cd06170">
    <property type="entry name" value="LuxR_C_like"/>
    <property type="match status" value="1"/>
</dbReference>
<keyword evidence="3" id="KW-1185">Reference proteome</keyword>
<evidence type="ECO:0000259" key="1">
    <source>
        <dbReference type="PROSITE" id="PS50043"/>
    </source>
</evidence>
<dbReference type="SUPFAM" id="SSF46894">
    <property type="entry name" value="C-terminal effector domain of the bipartite response regulators"/>
    <property type="match status" value="1"/>
</dbReference>
<dbReference type="InterPro" id="IPR036388">
    <property type="entry name" value="WH-like_DNA-bd_sf"/>
</dbReference>
<dbReference type="GO" id="GO:0043531">
    <property type="term" value="F:ADP binding"/>
    <property type="evidence" value="ECO:0007669"/>
    <property type="project" value="InterPro"/>
</dbReference>
<name>A0A3A5H7S5_9ACTN</name>
<dbReference type="InterPro" id="IPR011990">
    <property type="entry name" value="TPR-like_helical_dom_sf"/>
</dbReference>
<dbReference type="AlphaFoldDB" id="A0A3A5H7S5"/>
<dbReference type="Gene3D" id="1.25.40.10">
    <property type="entry name" value="Tetratricopeptide repeat domain"/>
    <property type="match status" value="1"/>
</dbReference>
<dbReference type="PRINTS" id="PR00364">
    <property type="entry name" value="DISEASERSIST"/>
</dbReference>
<dbReference type="OrthoDB" id="3755432at2"/>
<dbReference type="EMBL" id="QYRP01000002">
    <property type="protein sequence ID" value="RJS46713.1"/>
    <property type="molecule type" value="Genomic_DNA"/>
</dbReference>
<dbReference type="SUPFAM" id="SSF52540">
    <property type="entry name" value="P-loop containing nucleoside triphosphate hydrolases"/>
    <property type="match status" value="1"/>
</dbReference>
<dbReference type="PRINTS" id="PR00038">
    <property type="entry name" value="HTHLUXR"/>
</dbReference>
<accession>A0A3A5H7S5</accession>
<comment type="caution">
    <text evidence="2">The sequence shown here is derived from an EMBL/GenBank/DDBJ whole genome shotgun (WGS) entry which is preliminary data.</text>
</comment>
<dbReference type="InterPro" id="IPR058852">
    <property type="entry name" value="HTH_77"/>
</dbReference>
<dbReference type="SUPFAM" id="SSF48452">
    <property type="entry name" value="TPR-like"/>
    <property type="match status" value="1"/>
</dbReference>
<dbReference type="RefSeq" id="WP_120060684.1">
    <property type="nucleotide sequence ID" value="NZ_QYRP01000002.1"/>
</dbReference>
<dbReference type="GO" id="GO:0006355">
    <property type="term" value="P:regulation of DNA-templated transcription"/>
    <property type="evidence" value="ECO:0007669"/>
    <property type="project" value="InterPro"/>
</dbReference>
<dbReference type="InterPro" id="IPR027417">
    <property type="entry name" value="P-loop_NTPase"/>
</dbReference>
<evidence type="ECO:0000313" key="3">
    <source>
        <dbReference type="Proteomes" id="UP000276542"/>
    </source>
</evidence>
<dbReference type="InterPro" id="IPR016032">
    <property type="entry name" value="Sig_transdc_resp-reg_C-effctor"/>
</dbReference>
<dbReference type="PANTHER" id="PTHR47691:SF3">
    <property type="entry name" value="HTH-TYPE TRANSCRIPTIONAL REGULATOR RV0890C-RELATED"/>
    <property type="match status" value="1"/>
</dbReference>
<dbReference type="Gene3D" id="3.40.50.300">
    <property type="entry name" value="P-loop containing nucleotide triphosphate hydrolases"/>
    <property type="match status" value="1"/>
</dbReference>
<feature type="domain" description="HTH luxR-type" evidence="1">
    <location>
        <begin position="710"/>
        <end position="775"/>
    </location>
</feature>
<dbReference type="Pfam" id="PF25872">
    <property type="entry name" value="HTH_77"/>
    <property type="match status" value="1"/>
</dbReference>
<proteinExistence type="predicted"/>
<dbReference type="SMART" id="SM00421">
    <property type="entry name" value="HTH_LUXR"/>
    <property type="match status" value="1"/>
</dbReference>
<organism evidence="2 3">
    <name type="scientific">Nocardioides cavernaquae</name>
    <dbReference type="NCBI Taxonomy" id="2321396"/>
    <lineage>
        <taxon>Bacteria</taxon>
        <taxon>Bacillati</taxon>
        <taxon>Actinomycetota</taxon>
        <taxon>Actinomycetes</taxon>
        <taxon>Propionibacteriales</taxon>
        <taxon>Nocardioidaceae</taxon>
        <taxon>Nocardioides</taxon>
    </lineage>
</organism>